<organism evidence="1 2">
    <name type="scientific">Microdochium trichocladiopsis</name>
    <dbReference type="NCBI Taxonomy" id="1682393"/>
    <lineage>
        <taxon>Eukaryota</taxon>
        <taxon>Fungi</taxon>
        <taxon>Dikarya</taxon>
        <taxon>Ascomycota</taxon>
        <taxon>Pezizomycotina</taxon>
        <taxon>Sordariomycetes</taxon>
        <taxon>Xylariomycetidae</taxon>
        <taxon>Xylariales</taxon>
        <taxon>Microdochiaceae</taxon>
        <taxon>Microdochium</taxon>
    </lineage>
</organism>
<keyword evidence="2" id="KW-1185">Reference proteome</keyword>
<accession>A0A9P8Y406</accession>
<proteinExistence type="predicted"/>
<dbReference type="Proteomes" id="UP000756346">
    <property type="component" value="Unassembled WGS sequence"/>
</dbReference>
<dbReference type="RefSeq" id="XP_046010321.1">
    <property type="nucleotide sequence ID" value="XM_046161985.1"/>
</dbReference>
<evidence type="ECO:0000313" key="2">
    <source>
        <dbReference type="Proteomes" id="UP000756346"/>
    </source>
</evidence>
<evidence type="ECO:0000313" key="1">
    <source>
        <dbReference type="EMBL" id="KAH7027522.1"/>
    </source>
</evidence>
<dbReference type="GeneID" id="70191531"/>
<dbReference type="EMBL" id="JAGTJQ010000007">
    <property type="protein sequence ID" value="KAH7027522.1"/>
    <property type="molecule type" value="Genomic_DNA"/>
</dbReference>
<gene>
    <name evidence="1" type="ORF">B0I36DRAFT_412942</name>
</gene>
<comment type="caution">
    <text evidence="1">The sequence shown here is derived from an EMBL/GenBank/DDBJ whole genome shotgun (WGS) entry which is preliminary data.</text>
</comment>
<name>A0A9P8Y406_9PEZI</name>
<reference evidence="1" key="1">
    <citation type="journal article" date="2021" name="Nat. Commun.">
        <title>Genetic determinants of endophytism in the Arabidopsis root mycobiome.</title>
        <authorList>
            <person name="Mesny F."/>
            <person name="Miyauchi S."/>
            <person name="Thiergart T."/>
            <person name="Pickel B."/>
            <person name="Atanasova L."/>
            <person name="Karlsson M."/>
            <person name="Huettel B."/>
            <person name="Barry K.W."/>
            <person name="Haridas S."/>
            <person name="Chen C."/>
            <person name="Bauer D."/>
            <person name="Andreopoulos W."/>
            <person name="Pangilinan J."/>
            <person name="LaButti K."/>
            <person name="Riley R."/>
            <person name="Lipzen A."/>
            <person name="Clum A."/>
            <person name="Drula E."/>
            <person name="Henrissat B."/>
            <person name="Kohler A."/>
            <person name="Grigoriev I.V."/>
            <person name="Martin F.M."/>
            <person name="Hacquard S."/>
        </authorList>
    </citation>
    <scope>NUCLEOTIDE SEQUENCE</scope>
    <source>
        <strain evidence="1">MPI-CAGE-CH-0230</strain>
    </source>
</reference>
<dbReference type="AlphaFoldDB" id="A0A9P8Y406"/>
<protein>
    <submittedName>
        <fullName evidence="1">Uncharacterized protein</fullName>
    </submittedName>
</protein>
<sequence length="489" mass="53569">MIGRESQAGVLKRRLPGSSLGQLLTRRLPPLTDLGAGAWRVCNETADMTWWGLEDKGVGLGVLDIWGPGSHPQKWSLTAHGMETNRLRCCQDVSCRTVTALSFVRPPSGPTANAGSSRSAFHSRAPSQDRMVRCVCSEEVAVVGTVEETSLDGARVVGPLDADQDPMGPSYGLIVWVSWTWAPPPGPALEHAEQLEFPHHHFKSQNRTHIRPYEHQTVQTSCSQGMIVPCRFCMNADDASCQNYSVMSNSLTSNKSLTLAMVVMIPAYGPLEHLFEVITKPPRVAPALTHYTNNAVQPASRRADCPSSMSMPGQMQGALTRVSCRIALLDIGKYQVVFVSLLVMLEFVAGDRVEHMADVGTTDNIQTSLVGPDSQRRHDRERQAEALLTCAFLYSEALWQPEPGAEIPLSKSACYKIDFCMQCRKVCNCCAAKTNRGVEPSFPSIPPWQIHLTGNFAILFHNCGVGTGPGDVFMRLLNPLHLHLGNFAH</sequence>